<dbReference type="HAMAP" id="MF_00010">
    <property type="entry name" value="UPF0060"/>
    <property type="match status" value="1"/>
</dbReference>
<proteinExistence type="inferred from homology"/>
<protein>
    <submittedName>
        <fullName evidence="6">Uncharacterized protein</fullName>
    </submittedName>
</protein>
<sequence>MFENGSNVENTFMSLNIIGLFFLTALAEIAGCYFPYLWMKKQGGVWLLLPAALCLMLFVWLLTLHPEASGRIYATYGGIYIATALIWLRIVDGVSLNTTDWVGAVVVFIGAGIIISGWK</sequence>
<dbReference type="AlphaFoldDB" id="A0AA87CTN0"/>
<evidence type="ECO:0000256" key="3">
    <source>
        <dbReference type="ARBA" id="ARBA00022989"/>
    </source>
</evidence>
<comment type="similarity">
    <text evidence="5">Belongs to the UPF0060 family.</text>
</comment>
<dbReference type="NCBIfam" id="NF002586">
    <property type="entry name" value="PRK02237.1"/>
    <property type="match status" value="1"/>
</dbReference>
<evidence type="ECO:0000256" key="5">
    <source>
        <dbReference type="HAMAP-Rule" id="MF_00010"/>
    </source>
</evidence>
<reference evidence="7" key="2">
    <citation type="submission" date="2008-04" db="EMBL/GenBank/DDBJ databases">
        <title>Draft genome sequence of Providencia stuartii(ATCC 25827).</title>
        <authorList>
            <person name="Sudarsanam P."/>
            <person name="Ley R."/>
            <person name="Guruge J."/>
            <person name="Turnbaugh P.J."/>
            <person name="Mahowald M."/>
            <person name="Liep D."/>
            <person name="Gordon J."/>
        </authorList>
    </citation>
    <scope>NUCLEOTIDE SEQUENCE [LARGE SCALE GENOMIC DNA]</scope>
    <source>
        <strain evidence="7">ATCC 25827</strain>
    </source>
</reference>
<dbReference type="InterPro" id="IPR003844">
    <property type="entry name" value="UPF0060"/>
</dbReference>
<evidence type="ECO:0000256" key="2">
    <source>
        <dbReference type="ARBA" id="ARBA00022692"/>
    </source>
</evidence>
<evidence type="ECO:0000256" key="1">
    <source>
        <dbReference type="ARBA" id="ARBA00022475"/>
    </source>
</evidence>
<comment type="caution">
    <text evidence="6">The sequence shown here is derived from an EMBL/GenBank/DDBJ whole genome shotgun (WGS) entry which is preliminary data.</text>
</comment>
<gene>
    <name evidence="6" type="ORF">PROSTU_01845</name>
</gene>
<organism evidence="6 7">
    <name type="scientific">Providencia stuartii ATCC 25827</name>
    <dbReference type="NCBI Taxonomy" id="471874"/>
    <lineage>
        <taxon>Bacteria</taxon>
        <taxon>Pseudomonadati</taxon>
        <taxon>Pseudomonadota</taxon>
        <taxon>Gammaproteobacteria</taxon>
        <taxon>Enterobacterales</taxon>
        <taxon>Morganellaceae</taxon>
        <taxon>Providencia</taxon>
    </lineage>
</organism>
<keyword evidence="4 5" id="KW-0472">Membrane</keyword>
<feature type="transmembrane region" description="Helical" evidence="5">
    <location>
        <begin position="12"/>
        <end position="38"/>
    </location>
</feature>
<dbReference type="Pfam" id="PF02694">
    <property type="entry name" value="UPF0060"/>
    <property type="match status" value="1"/>
</dbReference>
<accession>A0AA87CTN0</accession>
<reference evidence="6 7" key="3">
    <citation type="submission" date="2008-05" db="EMBL/GenBank/DDBJ databases">
        <authorList>
            <person name="Fulton L."/>
            <person name="Clifton S."/>
            <person name="Fulton B."/>
            <person name="Xu J."/>
            <person name="Minx P."/>
            <person name="Pepin K.H."/>
            <person name="Johnson M."/>
            <person name="Thiruvilangam P."/>
            <person name="Bhonagiri V."/>
            <person name="Nash W.E."/>
            <person name="Mardis E.R."/>
            <person name="Wilson R.K."/>
        </authorList>
    </citation>
    <scope>NUCLEOTIDE SEQUENCE [LARGE SCALE GENOMIC DNA]</scope>
    <source>
        <strain evidence="6 7">ATCC 25827</strain>
    </source>
</reference>
<reference evidence="7" key="1">
    <citation type="submission" date="2008-04" db="EMBL/GenBank/DDBJ databases">
        <title>Draft genome sequence of Providencia stuartii (ATCC 25827).</title>
        <authorList>
            <person name="Sudarsanam P."/>
            <person name="Ley R."/>
            <person name="Guruge J."/>
            <person name="Turnbaugh P.J."/>
            <person name="Mahowald M."/>
            <person name="Liep D."/>
            <person name="Gordon J."/>
        </authorList>
    </citation>
    <scope>NUCLEOTIDE SEQUENCE [LARGE SCALE GENOMIC DNA]</scope>
    <source>
        <strain evidence="7">ATCC 25827</strain>
    </source>
</reference>
<evidence type="ECO:0000313" key="7">
    <source>
        <dbReference type="Proteomes" id="UP000004506"/>
    </source>
</evidence>
<dbReference type="PANTHER" id="PTHR36116">
    <property type="entry name" value="UPF0060 MEMBRANE PROTEIN YNFA"/>
    <property type="match status" value="1"/>
</dbReference>
<feature type="transmembrane region" description="Helical" evidence="5">
    <location>
        <begin position="70"/>
        <end position="88"/>
    </location>
</feature>
<comment type="subcellular location">
    <subcellularLocation>
        <location evidence="5">Cell membrane</location>
        <topology evidence="5">Multi-pass membrane protein</topology>
    </subcellularLocation>
</comment>
<feature type="transmembrane region" description="Helical" evidence="5">
    <location>
        <begin position="45"/>
        <end position="64"/>
    </location>
</feature>
<name>A0AA87CTN0_PROST</name>
<dbReference type="EMBL" id="ABJD02000101">
    <property type="protein sequence ID" value="EDU58668.1"/>
    <property type="molecule type" value="Genomic_DNA"/>
</dbReference>
<evidence type="ECO:0000313" key="6">
    <source>
        <dbReference type="EMBL" id="EDU58668.1"/>
    </source>
</evidence>
<dbReference type="PANTHER" id="PTHR36116:SF1">
    <property type="entry name" value="UPF0060 MEMBRANE PROTEIN YNFA"/>
    <property type="match status" value="1"/>
</dbReference>
<dbReference type="Proteomes" id="UP000004506">
    <property type="component" value="Unassembled WGS sequence"/>
</dbReference>
<keyword evidence="1 5" id="KW-1003">Cell membrane</keyword>
<feature type="transmembrane region" description="Helical" evidence="5">
    <location>
        <begin position="100"/>
        <end position="118"/>
    </location>
</feature>
<evidence type="ECO:0000256" key="4">
    <source>
        <dbReference type="ARBA" id="ARBA00023136"/>
    </source>
</evidence>
<keyword evidence="3 5" id="KW-1133">Transmembrane helix</keyword>
<dbReference type="GO" id="GO:0005886">
    <property type="term" value="C:plasma membrane"/>
    <property type="evidence" value="ECO:0007669"/>
    <property type="project" value="UniProtKB-SubCell"/>
</dbReference>
<keyword evidence="2 5" id="KW-0812">Transmembrane</keyword>